<organism evidence="3 4">
    <name type="scientific">Hoeflea prorocentri</name>
    <dbReference type="NCBI Taxonomy" id="1922333"/>
    <lineage>
        <taxon>Bacteria</taxon>
        <taxon>Pseudomonadati</taxon>
        <taxon>Pseudomonadota</taxon>
        <taxon>Alphaproteobacteria</taxon>
        <taxon>Hyphomicrobiales</taxon>
        <taxon>Rhizobiaceae</taxon>
        <taxon>Hoeflea</taxon>
    </lineage>
</organism>
<dbReference type="Proteomes" id="UP001151234">
    <property type="component" value="Unassembled WGS sequence"/>
</dbReference>
<comment type="similarity">
    <text evidence="1">Belongs to the AHA1 family.</text>
</comment>
<evidence type="ECO:0000256" key="1">
    <source>
        <dbReference type="ARBA" id="ARBA00006817"/>
    </source>
</evidence>
<sequence>MATTKAEQAFDTVTVSEVIPAPVAAVWRAWTLPEEKMTWWGRSENLKLVLCEMDVRVGGRYRYGMAADGDTEVSEAAHGCYRVVEEEKRLVYTWSWGGEEPSVRDTLVTVIFERVDANATRVTVTHERQPTKRVATIHTEGWTHMLADLVLHVENGPGEH</sequence>
<dbReference type="CDD" id="cd07814">
    <property type="entry name" value="SRPBCC_CalC_Aha1-like"/>
    <property type="match status" value="1"/>
</dbReference>
<protein>
    <submittedName>
        <fullName evidence="3">SRPBCC domain-containing protein</fullName>
    </submittedName>
</protein>
<dbReference type="InterPro" id="IPR013538">
    <property type="entry name" value="ASHA1/2-like_C"/>
</dbReference>
<dbReference type="EMBL" id="JAPJZI010000002">
    <property type="protein sequence ID" value="MDA5401472.1"/>
    <property type="molecule type" value="Genomic_DNA"/>
</dbReference>
<dbReference type="InterPro" id="IPR023393">
    <property type="entry name" value="START-like_dom_sf"/>
</dbReference>
<dbReference type="AlphaFoldDB" id="A0A9X3ULY6"/>
<name>A0A9X3ULY6_9HYPH</name>
<dbReference type="SUPFAM" id="SSF55961">
    <property type="entry name" value="Bet v1-like"/>
    <property type="match status" value="1"/>
</dbReference>
<gene>
    <name evidence="3" type="ORF">OQ273_23065</name>
</gene>
<dbReference type="Pfam" id="PF08327">
    <property type="entry name" value="AHSA1"/>
    <property type="match status" value="1"/>
</dbReference>
<dbReference type="RefSeq" id="WP_267993456.1">
    <property type="nucleotide sequence ID" value="NZ_JAPJZI010000002.1"/>
</dbReference>
<evidence type="ECO:0000313" key="4">
    <source>
        <dbReference type="Proteomes" id="UP001151234"/>
    </source>
</evidence>
<comment type="caution">
    <text evidence="3">The sequence shown here is derived from an EMBL/GenBank/DDBJ whole genome shotgun (WGS) entry which is preliminary data.</text>
</comment>
<dbReference type="Gene3D" id="3.30.530.20">
    <property type="match status" value="1"/>
</dbReference>
<proteinExistence type="inferred from homology"/>
<evidence type="ECO:0000259" key="2">
    <source>
        <dbReference type="Pfam" id="PF08327"/>
    </source>
</evidence>
<reference evidence="3" key="1">
    <citation type="submission" date="2022-11" db="EMBL/GenBank/DDBJ databases">
        <title>Draft genome sequence of Hoeflea poritis E7-10 and Hoeflea prorocentri PM5-8, separated from scleractinian coral Porites lutea and marine dinoflagellate.</title>
        <authorList>
            <person name="Zhang G."/>
            <person name="Wei Q."/>
            <person name="Cai L."/>
        </authorList>
    </citation>
    <scope>NUCLEOTIDE SEQUENCE</scope>
    <source>
        <strain evidence="3">PM5-8</strain>
    </source>
</reference>
<accession>A0A9X3ULY6</accession>
<evidence type="ECO:0000313" key="3">
    <source>
        <dbReference type="EMBL" id="MDA5401472.1"/>
    </source>
</evidence>
<keyword evidence="4" id="KW-1185">Reference proteome</keyword>
<feature type="domain" description="Activator of Hsp90 ATPase homologue 1/2-like C-terminal" evidence="2">
    <location>
        <begin position="21"/>
        <end position="150"/>
    </location>
</feature>